<dbReference type="InterPro" id="IPR006224">
    <property type="entry name" value="PsdUridine_synth_RluA-like_CS"/>
</dbReference>
<evidence type="ECO:0000313" key="6">
    <source>
        <dbReference type="EMBL" id="WZL75181.1"/>
    </source>
</evidence>
<dbReference type="RefSeq" id="WP_369017327.1">
    <property type="nucleotide sequence ID" value="NZ_CP121689.1"/>
</dbReference>
<sequence length="321" mass="36499">MKKQKILVYDEAGARLDAWLARNFPEASRSLLARLIKDGKVRVNRTTITKTSKKVNPGDVIEITWEGKQFLELEPFPLPLEVVYQDEDILVINKPAGIATHPVSLLEKNTLVNALLYHGVGLARYGAPLRPGVVHRLDKETSGVMVFAKSDVAYLKLIEEFRKRKVNKVYLAIVEGKWEENSAELTLPISRNRKNPCLMEVNFKQGKEAHTLIKPYLSGENYSLLIVSPRTGRTHQIRVHLSFIGHPIVGDKRYGTAWGAQQMPRQALHAFSLSLEHPTRSEKLAFYADLPEDMKEFLLKHFKKLPTPEEILAVQKAFFRS</sequence>
<keyword evidence="7" id="KW-1185">Reference proteome</keyword>
<dbReference type="Gene3D" id="3.30.2350.10">
    <property type="entry name" value="Pseudouridine synthase"/>
    <property type="match status" value="1"/>
</dbReference>
<dbReference type="CDD" id="cd02869">
    <property type="entry name" value="PseudoU_synth_RluA_like"/>
    <property type="match status" value="1"/>
</dbReference>
<dbReference type="SMART" id="SM00363">
    <property type="entry name" value="S4"/>
    <property type="match status" value="1"/>
</dbReference>
<keyword evidence="2 4" id="KW-0413">Isomerase</keyword>
<dbReference type="InterPro" id="IPR002942">
    <property type="entry name" value="S4_RNA-bd"/>
</dbReference>
<dbReference type="EC" id="5.4.99.-" evidence="4"/>
<dbReference type="EMBL" id="CP121689">
    <property type="protein sequence ID" value="WZL75181.1"/>
    <property type="molecule type" value="Genomic_DNA"/>
</dbReference>
<organism evidence="6 7">
    <name type="scientific">Thermatribacter velox</name>
    <dbReference type="NCBI Taxonomy" id="3039681"/>
    <lineage>
        <taxon>Bacteria</taxon>
        <taxon>Pseudomonadati</taxon>
        <taxon>Atribacterota</taxon>
        <taxon>Atribacteria</taxon>
        <taxon>Atribacterales</taxon>
        <taxon>Thermatribacteraceae</taxon>
        <taxon>Thermatribacter</taxon>
    </lineage>
</organism>
<evidence type="ECO:0000256" key="3">
    <source>
        <dbReference type="PROSITE-ProRule" id="PRU00182"/>
    </source>
</evidence>
<evidence type="ECO:0000256" key="1">
    <source>
        <dbReference type="ARBA" id="ARBA00010876"/>
    </source>
</evidence>
<gene>
    <name evidence="6" type="ORF">QBE54_06140</name>
</gene>
<comment type="similarity">
    <text evidence="1 4">Belongs to the pseudouridine synthase RluA family.</text>
</comment>
<evidence type="ECO:0000313" key="7">
    <source>
        <dbReference type="Proteomes" id="UP001461341"/>
    </source>
</evidence>
<dbReference type="InterPro" id="IPR006225">
    <property type="entry name" value="PsdUridine_synth_RluC/D"/>
</dbReference>
<evidence type="ECO:0000256" key="2">
    <source>
        <dbReference type="ARBA" id="ARBA00023235"/>
    </source>
</evidence>
<dbReference type="Proteomes" id="UP001461341">
    <property type="component" value="Chromosome"/>
</dbReference>
<dbReference type="NCBIfam" id="TIGR00005">
    <property type="entry name" value="rluA_subfam"/>
    <property type="match status" value="1"/>
</dbReference>
<protein>
    <recommendedName>
        <fullName evidence="4">Pseudouridine synthase</fullName>
        <ecNumber evidence="4">5.4.99.-</ecNumber>
    </recommendedName>
</protein>
<name>A0ABZ2Y849_9BACT</name>
<keyword evidence="3" id="KW-0694">RNA-binding</keyword>
<dbReference type="InterPro" id="IPR036986">
    <property type="entry name" value="S4_RNA-bd_sf"/>
</dbReference>
<dbReference type="GO" id="GO:0016853">
    <property type="term" value="F:isomerase activity"/>
    <property type="evidence" value="ECO:0007669"/>
    <property type="project" value="UniProtKB-KW"/>
</dbReference>
<dbReference type="Pfam" id="PF01479">
    <property type="entry name" value="S4"/>
    <property type="match status" value="1"/>
</dbReference>
<dbReference type="InterPro" id="IPR006145">
    <property type="entry name" value="PsdUridine_synth_RsuA/RluA"/>
</dbReference>
<reference evidence="6 7" key="1">
    <citation type="submission" date="2023-03" db="EMBL/GenBank/DDBJ databases">
        <title>Novel Species.</title>
        <authorList>
            <person name="Ma S."/>
        </authorList>
    </citation>
    <scope>NUCLEOTIDE SEQUENCE [LARGE SCALE GENOMIC DNA]</scope>
    <source>
        <strain evidence="6 7">B11</strain>
    </source>
</reference>
<dbReference type="InterPro" id="IPR050188">
    <property type="entry name" value="RluA_PseudoU_synthase"/>
</dbReference>
<proteinExistence type="inferred from homology"/>
<evidence type="ECO:0000259" key="5">
    <source>
        <dbReference type="SMART" id="SM00363"/>
    </source>
</evidence>
<accession>A0ABZ2Y849</accession>
<feature type="domain" description="RNA-binding S4" evidence="5">
    <location>
        <begin position="14"/>
        <end position="72"/>
    </location>
</feature>
<dbReference type="SUPFAM" id="SSF55174">
    <property type="entry name" value="Alpha-L RNA-binding motif"/>
    <property type="match status" value="1"/>
</dbReference>
<dbReference type="Gene3D" id="3.10.290.10">
    <property type="entry name" value="RNA-binding S4 domain"/>
    <property type="match status" value="1"/>
</dbReference>
<dbReference type="PROSITE" id="PS50889">
    <property type="entry name" value="S4"/>
    <property type="match status" value="1"/>
</dbReference>
<dbReference type="PANTHER" id="PTHR21600">
    <property type="entry name" value="MITOCHONDRIAL RNA PSEUDOURIDINE SYNTHASE"/>
    <property type="match status" value="1"/>
</dbReference>
<dbReference type="CDD" id="cd00165">
    <property type="entry name" value="S4"/>
    <property type="match status" value="1"/>
</dbReference>
<dbReference type="PANTHER" id="PTHR21600:SF44">
    <property type="entry name" value="RIBOSOMAL LARGE SUBUNIT PSEUDOURIDINE SYNTHASE D"/>
    <property type="match status" value="1"/>
</dbReference>
<dbReference type="Pfam" id="PF00849">
    <property type="entry name" value="PseudoU_synth_2"/>
    <property type="match status" value="1"/>
</dbReference>
<dbReference type="SUPFAM" id="SSF55120">
    <property type="entry name" value="Pseudouridine synthase"/>
    <property type="match status" value="1"/>
</dbReference>
<evidence type="ECO:0000256" key="4">
    <source>
        <dbReference type="RuleBase" id="RU362028"/>
    </source>
</evidence>
<comment type="catalytic activity">
    <reaction evidence="4">
        <text>a uridine in RNA = a pseudouridine in RNA</text>
        <dbReference type="Rhea" id="RHEA:48348"/>
        <dbReference type="Rhea" id="RHEA-COMP:12068"/>
        <dbReference type="Rhea" id="RHEA-COMP:12069"/>
        <dbReference type="ChEBI" id="CHEBI:65314"/>
        <dbReference type="ChEBI" id="CHEBI:65315"/>
    </reaction>
</comment>
<comment type="function">
    <text evidence="4">Responsible for synthesis of pseudouridine from uracil.</text>
</comment>
<dbReference type="PROSITE" id="PS01129">
    <property type="entry name" value="PSI_RLU"/>
    <property type="match status" value="1"/>
</dbReference>
<dbReference type="InterPro" id="IPR020103">
    <property type="entry name" value="PsdUridine_synth_cat_dom_sf"/>
</dbReference>